<dbReference type="UniPathway" id="UPA00252"/>
<gene>
    <name evidence="13" type="primary">hemY</name>
    <name evidence="13" type="ORF">HMPREF9098_0985</name>
</gene>
<comment type="subcellular location">
    <subcellularLocation>
        <location evidence="2">Cell inner membrane</location>
        <topology evidence="2">Multi-pass membrane protein</topology>
    </subcellularLocation>
</comment>
<evidence type="ECO:0000256" key="7">
    <source>
        <dbReference type="ARBA" id="ARBA00022989"/>
    </source>
</evidence>
<dbReference type="Pfam" id="PF07219">
    <property type="entry name" value="HemY_N"/>
    <property type="match status" value="1"/>
</dbReference>
<evidence type="ECO:0000256" key="5">
    <source>
        <dbReference type="ARBA" id="ARBA00022519"/>
    </source>
</evidence>
<comment type="function">
    <text evidence="1">Involved in a late step of protoheme IX synthesis.</text>
</comment>
<feature type="region of interest" description="Disordered" evidence="10">
    <location>
        <begin position="377"/>
        <end position="400"/>
    </location>
</feature>
<evidence type="ECO:0000256" key="4">
    <source>
        <dbReference type="ARBA" id="ARBA00022475"/>
    </source>
</evidence>
<dbReference type="Proteomes" id="UP000004088">
    <property type="component" value="Unassembled WGS sequence"/>
</dbReference>
<dbReference type="InterPro" id="IPR010817">
    <property type="entry name" value="HemY_N"/>
</dbReference>
<keyword evidence="14" id="KW-1185">Reference proteome</keyword>
<keyword evidence="4" id="KW-1003">Cell membrane</keyword>
<reference evidence="13 14" key="1">
    <citation type="submission" date="2011-01" db="EMBL/GenBank/DDBJ databases">
        <authorList>
            <person name="Muzny D."/>
            <person name="Qin X."/>
            <person name="Deng J."/>
            <person name="Jiang H."/>
            <person name="Liu Y."/>
            <person name="Qu J."/>
            <person name="Song X.-Z."/>
            <person name="Zhang L."/>
            <person name="Thornton R."/>
            <person name="Coyle M."/>
            <person name="Francisco L."/>
            <person name="Jackson L."/>
            <person name="Javaid M."/>
            <person name="Korchina V."/>
            <person name="Kovar C."/>
            <person name="Mata R."/>
            <person name="Mathew T."/>
            <person name="Ngo R."/>
            <person name="Nguyen L."/>
            <person name="Nguyen N."/>
            <person name="Okwuonu G."/>
            <person name="Ongeri F."/>
            <person name="Pham C."/>
            <person name="Simmons D."/>
            <person name="Wilczek-Boney K."/>
            <person name="Hale W."/>
            <person name="Jakkamsetti A."/>
            <person name="Pham P."/>
            <person name="Ruth R."/>
            <person name="San Lucas F."/>
            <person name="Warren J."/>
            <person name="Zhang J."/>
            <person name="Zhao Z."/>
            <person name="Zhou C."/>
            <person name="Zhu D."/>
            <person name="Lee S."/>
            <person name="Bess C."/>
            <person name="Blankenburg K."/>
            <person name="Forbes L."/>
            <person name="Fu Q."/>
            <person name="Gubbala S."/>
            <person name="Hirani K."/>
            <person name="Jayaseelan J.C."/>
            <person name="Lara F."/>
            <person name="Munidasa M."/>
            <person name="Palculict T."/>
            <person name="Patil S."/>
            <person name="Pu L.-L."/>
            <person name="Saada N."/>
            <person name="Tang L."/>
            <person name="Weissenberger G."/>
            <person name="Zhu Y."/>
            <person name="Hemphill L."/>
            <person name="Shang Y."/>
            <person name="Youmans B."/>
            <person name="Ayvaz T."/>
            <person name="Ross M."/>
            <person name="Santibanez J."/>
            <person name="Aqrawi P."/>
            <person name="Gross S."/>
            <person name="Joshi V."/>
            <person name="Fowler G."/>
            <person name="Nazareth L."/>
            <person name="Reid J."/>
            <person name="Worley K."/>
            <person name="Petrosino J."/>
            <person name="Highlander S."/>
            <person name="Gibbs R."/>
        </authorList>
    </citation>
    <scope>NUCLEOTIDE SEQUENCE [LARGE SCALE GENOMIC DNA]</scope>
    <source>
        <strain evidence="13 14">ATCC 33394</strain>
    </source>
</reference>
<evidence type="ECO:0000256" key="9">
    <source>
        <dbReference type="ARBA" id="ARBA00023244"/>
    </source>
</evidence>
<dbReference type="RefSeq" id="WP_003782369.1">
    <property type="nucleotide sequence ID" value="NZ_GL870929.1"/>
</dbReference>
<evidence type="ECO:0000256" key="11">
    <source>
        <dbReference type="SAM" id="Phobius"/>
    </source>
</evidence>
<keyword evidence="6 11" id="KW-0812">Transmembrane</keyword>
<dbReference type="InterPro" id="IPR011990">
    <property type="entry name" value="TPR-like_helical_dom_sf"/>
</dbReference>
<evidence type="ECO:0000256" key="3">
    <source>
        <dbReference type="ARBA" id="ARBA00004744"/>
    </source>
</evidence>
<keyword evidence="7 11" id="KW-1133">Transmembrane helix</keyword>
<keyword evidence="8 11" id="KW-0472">Membrane</keyword>
<keyword evidence="9" id="KW-0627">Porphyrin biosynthesis</keyword>
<evidence type="ECO:0000256" key="10">
    <source>
        <dbReference type="SAM" id="MobiDB-lite"/>
    </source>
</evidence>
<evidence type="ECO:0000256" key="6">
    <source>
        <dbReference type="ARBA" id="ARBA00022692"/>
    </source>
</evidence>
<evidence type="ECO:0000256" key="1">
    <source>
        <dbReference type="ARBA" id="ARBA00002962"/>
    </source>
</evidence>
<accession>F0EYQ1</accession>
<dbReference type="SUPFAM" id="SSF48452">
    <property type="entry name" value="TPR-like"/>
    <property type="match status" value="1"/>
</dbReference>
<dbReference type="HOGENOM" id="CLU_037501_0_1_4"/>
<comment type="caution">
    <text evidence="13">The sequence shown here is derived from an EMBL/GenBank/DDBJ whole genome shotgun (WGS) entry which is preliminary data.</text>
</comment>
<proteinExistence type="predicted"/>
<keyword evidence="5" id="KW-0997">Cell inner membrane</keyword>
<protein>
    <submittedName>
        <fullName evidence="13">Putative hemY protein</fullName>
    </submittedName>
</protein>
<name>F0EYQ1_9NEIS</name>
<evidence type="ECO:0000313" key="13">
    <source>
        <dbReference type="EMBL" id="EGC17659.1"/>
    </source>
</evidence>
<feature type="domain" description="HemY N-terminal" evidence="12">
    <location>
        <begin position="26"/>
        <end position="135"/>
    </location>
</feature>
<evidence type="ECO:0000313" key="14">
    <source>
        <dbReference type="Proteomes" id="UP000004088"/>
    </source>
</evidence>
<dbReference type="EMBL" id="AEWV01000015">
    <property type="protein sequence ID" value="EGC17659.1"/>
    <property type="molecule type" value="Genomic_DNA"/>
</dbReference>
<dbReference type="GO" id="GO:0006779">
    <property type="term" value="P:porphyrin-containing compound biosynthetic process"/>
    <property type="evidence" value="ECO:0007669"/>
    <property type="project" value="UniProtKB-KW"/>
</dbReference>
<dbReference type="NCBIfam" id="TIGR00540">
    <property type="entry name" value="TPR_hemY_coli"/>
    <property type="match status" value="1"/>
</dbReference>
<sequence length="400" mass="44474">MKQLLWIIILFALAIGVAIATRTYTGNVYLVIEHTMIRVNLHLFVLGLVASVVALYILVRLIAGILSTPDKLSRFGVGRRNRKATQSLNAAGLAYFEGKFQEAQAQADKVLANKEAGDKRILALMLAAHAADQSGNAEARDQYLHDIEKLPEKTQLSRHLLLAESAINQQNDEEAENHLKAAAQINPRLTRLVRLQLRHALDKGNALEILDKVDKLRRAGAMNDNEAEQLSERAYAQLLSLAQDAAGLKACLKRIPDSLKAGALSAAIAQKYAELGLYDKAVAWVNQYYPQNHRADLLSVFVQSAQYLDEYGQQKAIDTADAWLRQNPNDPKLLAALGDLAYHRQLWGKAQGYLEASLRLEPTVHARLTLAKVFEQSQRHNDAQEQRRLALSAMDETAEH</sequence>
<dbReference type="InterPro" id="IPR005254">
    <property type="entry name" value="Heme_biosyn_assoc_TPR_pro"/>
</dbReference>
<dbReference type="GO" id="GO:0005886">
    <property type="term" value="C:plasma membrane"/>
    <property type="evidence" value="ECO:0007669"/>
    <property type="project" value="UniProtKB-SubCell"/>
</dbReference>
<dbReference type="Gene3D" id="1.25.40.10">
    <property type="entry name" value="Tetratricopeptide repeat domain"/>
    <property type="match status" value="1"/>
</dbReference>
<evidence type="ECO:0000256" key="8">
    <source>
        <dbReference type="ARBA" id="ARBA00023136"/>
    </source>
</evidence>
<dbReference type="STRING" id="888741.HMPREF9098_0985"/>
<dbReference type="GO" id="GO:0042168">
    <property type="term" value="P:heme metabolic process"/>
    <property type="evidence" value="ECO:0007669"/>
    <property type="project" value="InterPro"/>
</dbReference>
<feature type="compositionally biased region" description="Basic and acidic residues" evidence="10">
    <location>
        <begin position="377"/>
        <end position="388"/>
    </location>
</feature>
<organism evidence="13 14">
    <name type="scientific">Kingella denitrificans ATCC 33394</name>
    <dbReference type="NCBI Taxonomy" id="888741"/>
    <lineage>
        <taxon>Bacteria</taxon>
        <taxon>Pseudomonadati</taxon>
        <taxon>Pseudomonadota</taxon>
        <taxon>Betaproteobacteria</taxon>
        <taxon>Neisseriales</taxon>
        <taxon>Neisseriaceae</taxon>
        <taxon>Kingella</taxon>
    </lineage>
</organism>
<dbReference type="AlphaFoldDB" id="F0EYQ1"/>
<feature type="transmembrane region" description="Helical" evidence="11">
    <location>
        <begin position="44"/>
        <end position="66"/>
    </location>
</feature>
<comment type="pathway">
    <text evidence="3">Porphyrin-containing compound metabolism; protoheme biosynthesis.</text>
</comment>
<evidence type="ECO:0000259" key="12">
    <source>
        <dbReference type="Pfam" id="PF07219"/>
    </source>
</evidence>
<evidence type="ECO:0000256" key="2">
    <source>
        <dbReference type="ARBA" id="ARBA00004429"/>
    </source>
</evidence>